<name>A0ABN9LLX6_9NEOB</name>
<dbReference type="InterPro" id="IPR013762">
    <property type="entry name" value="Integrase-like_cat_sf"/>
</dbReference>
<dbReference type="EMBL" id="CAUEEQ010019593">
    <property type="protein sequence ID" value="CAJ0942035.1"/>
    <property type="molecule type" value="Genomic_DNA"/>
</dbReference>
<feature type="region of interest" description="Disordered" evidence="2">
    <location>
        <begin position="408"/>
        <end position="428"/>
    </location>
</feature>
<evidence type="ECO:0000313" key="5">
    <source>
        <dbReference type="Proteomes" id="UP001176940"/>
    </source>
</evidence>
<sequence length="1130" mass="125859">MASPADEAHLPAVQQRSPSRERSTRSSTKSGGRPPEKSSTTKRIPPPEPVPVSFTGIRKGHTNLSIKSVLYVRSPSRMIMPKKLCAECIMQTLRQENIMTPSDVRAIIREEMQGLAQTSSASTRQPSRSRSPVSSESEGVCISSDEEGSQPSSSETEGGLCLPNSNVDNLIKSVRSTMGCPDGKEKKSAQDIMFAGLGQRKRRSFPVIQTIKDIVKKEWDKQNRGFLPSSSKRRYPFSDEDLNTWSKVPKVDAAVASTTKQSVLPVEDSGVLTDPLDRKAEALLKRSWEVNTGAFRPAISSTCTARSLLVWTEQLEEQIRGKTSRESILLKLPQIKEAVAFLADASVDSLRLAARSAGLVNTARRALWLKNWKGDAQAKAKLCAIPCQGEFLFGKTLDELLNKAGEPSGDAPLLGTSRLNKESDGSRRTQSKKELGWIVNFEKSRLNPEIVQTFLGIQLDSIHGTNVRIYSDNSTAVAYLNRQGGTKSGSLMTIAANIFQLAEAHLTSLTALHIKGVENIRADYLSRNELRQGEWTLNKSIFRRITEAWGIPQIDLFATRDNRQVQRFASLNTRDHPDMLDSLHHPWRFRLAYAFPPMSLIPLGHKKGHGVTRATISRWIRDAICLAYTSKGEIPPVGIKAHSTRAMASSWAEQADVPIHLICKAATWSTPSTFYNHYRLDLSTSSDLTFDRAVLNTQTLLQGRYESGLQHQMLVRVVPSTHGNQGKHRVTKRGPALSYPMFTLVTSEDIAGSAMFDKATSHTKVMLQKAGDHRRALEKEINVLQWEIEFDQVRLKNLEESWKEKYERIQCENAALKESLELQTNEVKVLRSENTIVNQQCQELLAMLDVKQQKMFQDNMSFDKSSLVEVTALELAVLGACTCCPAGEPCSCAKMSAATRKHLLQLRQEFELEKKSKEEAYVMADAFRIAFEQQLKRKNDATLPLSEIERLCKKGSKRLNSWRLLKEDGDSISRARNKSLGQKLKDLLVSSADSMNLDAADDPQEVLRVLIDLLNDKEEALAHQRKVSYMLARTIEGKIDPARAHGKSNKEPSVSSDQHPCSDIGITVAGCHCLTDHASHERGSQEQATLRTLETSFSLLLNDVCPQQEHTVETAINQETIPEVSGHPQT</sequence>
<dbReference type="CDD" id="cd09275">
    <property type="entry name" value="RNase_HI_RT_DIRS1"/>
    <property type="match status" value="1"/>
</dbReference>
<evidence type="ECO:0000259" key="3">
    <source>
        <dbReference type="Pfam" id="PF11560"/>
    </source>
</evidence>
<dbReference type="Gene3D" id="1.10.443.10">
    <property type="entry name" value="Intergrase catalytic core"/>
    <property type="match status" value="1"/>
</dbReference>
<keyword evidence="5" id="KW-1185">Reference proteome</keyword>
<dbReference type="InterPro" id="IPR021623">
    <property type="entry name" value="LAP2alpha_C"/>
</dbReference>
<dbReference type="Gene3D" id="1.10.287.3160">
    <property type="match status" value="1"/>
</dbReference>
<dbReference type="Pfam" id="PF11560">
    <property type="entry name" value="LAP2alpha"/>
    <property type="match status" value="1"/>
</dbReference>
<feature type="compositionally biased region" description="Basic and acidic residues" evidence="2">
    <location>
        <begin position="419"/>
        <end position="428"/>
    </location>
</feature>
<feature type="region of interest" description="Disordered" evidence="2">
    <location>
        <begin position="115"/>
        <end position="162"/>
    </location>
</feature>
<evidence type="ECO:0000256" key="1">
    <source>
        <dbReference type="SAM" id="Coils"/>
    </source>
</evidence>
<dbReference type="InterPro" id="IPR034608">
    <property type="entry name" value="CCDC125"/>
</dbReference>
<evidence type="ECO:0000313" key="4">
    <source>
        <dbReference type="EMBL" id="CAJ0942035.1"/>
    </source>
</evidence>
<keyword evidence="1" id="KW-0175">Coiled coil</keyword>
<reference evidence="4" key="1">
    <citation type="submission" date="2023-07" db="EMBL/GenBank/DDBJ databases">
        <authorList>
            <person name="Stuckert A."/>
        </authorList>
    </citation>
    <scope>NUCLEOTIDE SEQUENCE</scope>
</reference>
<dbReference type="PANTHER" id="PTHR28616">
    <property type="entry name" value="COILED-COIL DOMAIN-CONTAINING PROTEIN 125"/>
    <property type="match status" value="1"/>
</dbReference>
<feature type="coiled-coil region" evidence="1">
    <location>
        <begin position="767"/>
        <end position="833"/>
    </location>
</feature>
<feature type="domain" description="Lamina-associated polypeptide 2 alpha C-terminal" evidence="3">
    <location>
        <begin position="202"/>
        <end position="405"/>
    </location>
</feature>
<organism evidence="4 5">
    <name type="scientific">Ranitomeya imitator</name>
    <name type="common">mimic poison frog</name>
    <dbReference type="NCBI Taxonomy" id="111125"/>
    <lineage>
        <taxon>Eukaryota</taxon>
        <taxon>Metazoa</taxon>
        <taxon>Chordata</taxon>
        <taxon>Craniata</taxon>
        <taxon>Vertebrata</taxon>
        <taxon>Euteleostomi</taxon>
        <taxon>Amphibia</taxon>
        <taxon>Batrachia</taxon>
        <taxon>Anura</taxon>
        <taxon>Neobatrachia</taxon>
        <taxon>Hyloidea</taxon>
        <taxon>Dendrobatidae</taxon>
        <taxon>Dendrobatinae</taxon>
        <taxon>Ranitomeya</taxon>
    </lineage>
</organism>
<evidence type="ECO:0000256" key="2">
    <source>
        <dbReference type="SAM" id="MobiDB-lite"/>
    </source>
</evidence>
<feature type="region of interest" description="Disordered" evidence="2">
    <location>
        <begin position="1"/>
        <end position="56"/>
    </location>
</feature>
<feature type="compositionally biased region" description="Low complexity" evidence="2">
    <location>
        <begin position="116"/>
        <end position="138"/>
    </location>
</feature>
<dbReference type="PANTHER" id="PTHR28616:SF1">
    <property type="entry name" value="COILED-COIL DOMAIN-CONTAINING PROTEIN 125"/>
    <property type="match status" value="1"/>
</dbReference>
<dbReference type="Proteomes" id="UP001176940">
    <property type="component" value="Unassembled WGS sequence"/>
</dbReference>
<gene>
    <name evidence="4" type="ORF">RIMI_LOCUS9444945</name>
</gene>
<accession>A0ABN9LLX6</accession>
<proteinExistence type="predicted"/>
<comment type="caution">
    <text evidence="4">The sequence shown here is derived from an EMBL/GenBank/DDBJ whole genome shotgun (WGS) entry which is preliminary data.</text>
</comment>
<protein>
    <recommendedName>
        <fullName evidence="3">Lamina-associated polypeptide 2 alpha C-terminal domain-containing protein</fullName>
    </recommendedName>
</protein>